<reference evidence="1 2" key="1">
    <citation type="submission" date="2021-12" db="EMBL/GenBank/DDBJ databases">
        <title>Discovery of the Pendulisporaceae a myxobacterial family with distinct sporulation behavior and unique specialized metabolism.</title>
        <authorList>
            <person name="Garcia R."/>
            <person name="Popoff A."/>
            <person name="Bader C.D."/>
            <person name="Loehr J."/>
            <person name="Walesch S."/>
            <person name="Walt C."/>
            <person name="Boldt J."/>
            <person name="Bunk B."/>
            <person name="Haeckl F.J.F.P.J."/>
            <person name="Gunesch A.P."/>
            <person name="Birkelbach J."/>
            <person name="Nuebel U."/>
            <person name="Pietschmann T."/>
            <person name="Bach T."/>
            <person name="Mueller R."/>
        </authorList>
    </citation>
    <scope>NUCLEOTIDE SEQUENCE [LARGE SCALE GENOMIC DNA]</scope>
    <source>
        <strain evidence="1 2">MSr12523</strain>
    </source>
</reference>
<dbReference type="Proteomes" id="UP001379533">
    <property type="component" value="Chromosome"/>
</dbReference>
<evidence type="ECO:0000313" key="1">
    <source>
        <dbReference type="EMBL" id="WXA92689.1"/>
    </source>
</evidence>
<dbReference type="PROSITE" id="PS51257">
    <property type="entry name" value="PROKAR_LIPOPROTEIN"/>
    <property type="match status" value="1"/>
</dbReference>
<organism evidence="1 2">
    <name type="scientific">Pendulispora brunnea</name>
    <dbReference type="NCBI Taxonomy" id="2905690"/>
    <lineage>
        <taxon>Bacteria</taxon>
        <taxon>Pseudomonadati</taxon>
        <taxon>Myxococcota</taxon>
        <taxon>Myxococcia</taxon>
        <taxon>Myxococcales</taxon>
        <taxon>Sorangiineae</taxon>
        <taxon>Pendulisporaceae</taxon>
        <taxon>Pendulispora</taxon>
    </lineage>
</organism>
<sequence>MISFQRALALLVFVTGCSGPGLYGHSPRYAPLPDEESAAAGVREYDPVMYAREPEEWKKRKSSLFGVVTSRTPGAGGAAYLTVTVRRLEPRNLCDSINSDDTCRVTVSDRDFGAVHALVRLKPEDDVGEISLGPGSLVRVIGTFGQDTDAGDGGPILRADYYRHWPRGYFVTRADANEMRQ</sequence>
<accession>A0ABZ2K3L0</accession>
<gene>
    <name evidence="1" type="ORF">LZC95_40360</name>
</gene>
<proteinExistence type="predicted"/>
<keyword evidence="2" id="KW-1185">Reference proteome</keyword>
<evidence type="ECO:0000313" key="2">
    <source>
        <dbReference type="Proteomes" id="UP001379533"/>
    </source>
</evidence>
<dbReference type="EMBL" id="CP089982">
    <property type="protein sequence ID" value="WXA92689.1"/>
    <property type="molecule type" value="Genomic_DNA"/>
</dbReference>
<protein>
    <recommendedName>
        <fullName evidence="3">Lipoprotein</fullName>
    </recommendedName>
</protein>
<name>A0ABZ2K3L0_9BACT</name>
<evidence type="ECO:0008006" key="3">
    <source>
        <dbReference type="Google" id="ProtNLM"/>
    </source>
</evidence>
<dbReference type="RefSeq" id="WP_394843291.1">
    <property type="nucleotide sequence ID" value="NZ_CP089982.1"/>
</dbReference>